<reference evidence="5 6" key="1">
    <citation type="submission" date="2020-04" db="EMBL/GenBank/DDBJ databases">
        <title>Genome sequencing and assembly of Pseudoalteromonas arctica.</title>
        <authorList>
            <person name="Cook G.M."/>
        </authorList>
    </citation>
    <scope>NUCLEOTIDE SEQUENCE [LARGE SCALE GENOMIC DNA]</scope>
    <source>
        <strain evidence="5 6">NEC-BIFX-2020_001</strain>
    </source>
</reference>
<comment type="caution">
    <text evidence="5">The sequence shown here is derived from an EMBL/GenBank/DDBJ whole genome shotgun (WGS) entry which is preliminary data.</text>
</comment>
<protein>
    <submittedName>
        <fullName evidence="5">Alkene reductase</fullName>
    </submittedName>
</protein>
<evidence type="ECO:0000313" key="6">
    <source>
        <dbReference type="Proteomes" id="UP000549590"/>
    </source>
</evidence>
<dbReference type="InterPro" id="IPR001155">
    <property type="entry name" value="OxRdtase_FMN_N"/>
</dbReference>
<comment type="cofactor">
    <cofactor evidence="1">
        <name>FMN</name>
        <dbReference type="ChEBI" id="CHEBI:58210"/>
    </cofactor>
</comment>
<accession>A0AAP7CL56</accession>
<dbReference type="GO" id="GO:0010181">
    <property type="term" value="F:FMN binding"/>
    <property type="evidence" value="ECO:0007669"/>
    <property type="project" value="InterPro"/>
</dbReference>
<dbReference type="EMBL" id="JABBYB010000002">
    <property type="protein sequence ID" value="NMP02060.1"/>
    <property type="molecule type" value="Genomic_DNA"/>
</dbReference>
<dbReference type="GO" id="GO:0005829">
    <property type="term" value="C:cytosol"/>
    <property type="evidence" value="ECO:0007669"/>
    <property type="project" value="TreeGrafter"/>
</dbReference>
<evidence type="ECO:0000256" key="2">
    <source>
        <dbReference type="ARBA" id="ARBA00005979"/>
    </source>
</evidence>
<evidence type="ECO:0000313" key="5">
    <source>
        <dbReference type="EMBL" id="NMP02060.1"/>
    </source>
</evidence>
<proteinExistence type="inferred from homology"/>
<dbReference type="Gene3D" id="3.20.20.70">
    <property type="entry name" value="Aldolase class I"/>
    <property type="match status" value="1"/>
</dbReference>
<sequence length="365" mass="39392">MTLLFEPIELAGKTLKNRIVMPPMTRSRSTQPGDIANDLMATYYAQRASAGLIVSEGTQISELGKGYAWTPGIYSNEQVVGWSKVTSAVHSAGGVMFAQLWHVGRVTHSDNTGGVQPISASAIAAKDVKVFVDTNGAPGFVDTQLPREMSKQDITHVIGEFRQAAKNAVNAGFDGIELHAANGYLINQFLDSESNARTDEYGGSVQNRIRFLIEVVNAVSDEIGSSKVGVRLAPLTTLNGTVDENPEETYLAVSEALNKAGVGYMHIAEADWDDAPLMSVEFKHAIRKAYSGVLIYAGKYTKERADKALSEGWADMIGFGRPFVSNPDLPARLKQGKPLNSHNPDTLFGGAEQLYRLSNGIIASK</sequence>
<organism evidence="5 6">
    <name type="scientific">Pseudoalteromonas arctica</name>
    <dbReference type="NCBI Taxonomy" id="394751"/>
    <lineage>
        <taxon>Bacteria</taxon>
        <taxon>Pseudomonadati</taxon>
        <taxon>Pseudomonadota</taxon>
        <taxon>Gammaproteobacteria</taxon>
        <taxon>Alteromonadales</taxon>
        <taxon>Pseudoalteromonadaceae</taxon>
        <taxon>Pseudoalteromonas</taxon>
    </lineage>
</organism>
<dbReference type="PANTHER" id="PTHR22893:SF91">
    <property type="entry name" value="NADPH DEHYDROGENASE 2-RELATED"/>
    <property type="match status" value="1"/>
</dbReference>
<dbReference type="PANTHER" id="PTHR22893">
    <property type="entry name" value="NADH OXIDOREDUCTASE-RELATED"/>
    <property type="match status" value="1"/>
</dbReference>
<dbReference type="Pfam" id="PF00724">
    <property type="entry name" value="Oxidored_FMN"/>
    <property type="match status" value="1"/>
</dbReference>
<evidence type="ECO:0000256" key="1">
    <source>
        <dbReference type="ARBA" id="ARBA00001917"/>
    </source>
</evidence>
<feature type="domain" description="NADH:flavin oxidoreductase/NADH oxidase N-terminal" evidence="4">
    <location>
        <begin position="4"/>
        <end position="340"/>
    </location>
</feature>
<evidence type="ECO:0000256" key="3">
    <source>
        <dbReference type="ARBA" id="ARBA00023002"/>
    </source>
</evidence>
<dbReference type="SUPFAM" id="SSF51395">
    <property type="entry name" value="FMN-linked oxidoreductases"/>
    <property type="match status" value="1"/>
</dbReference>
<dbReference type="FunFam" id="3.20.20.70:FF:000059">
    <property type="entry name" value="N-ethylmaleimide reductase, FMN-linked"/>
    <property type="match status" value="1"/>
</dbReference>
<name>A0AAP7CL56_9GAMM</name>
<gene>
    <name evidence="5" type="ORF">HHE94_04855</name>
</gene>
<dbReference type="InterPro" id="IPR013785">
    <property type="entry name" value="Aldolase_TIM"/>
</dbReference>
<dbReference type="InterPro" id="IPR045247">
    <property type="entry name" value="Oye-like"/>
</dbReference>
<dbReference type="AlphaFoldDB" id="A0AAP7CL56"/>
<dbReference type="GO" id="GO:0016628">
    <property type="term" value="F:oxidoreductase activity, acting on the CH-CH group of donors, NAD or NADP as acceptor"/>
    <property type="evidence" value="ECO:0007669"/>
    <property type="project" value="UniProtKB-ARBA"/>
</dbReference>
<evidence type="ECO:0000259" key="4">
    <source>
        <dbReference type="Pfam" id="PF00724"/>
    </source>
</evidence>
<comment type="similarity">
    <text evidence="2">Belongs to the NADH:flavin oxidoreductase/NADH oxidase family.</text>
</comment>
<keyword evidence="3" id="KW-0560">Oxidoreductase</keyword>
<dbReference type="CDD" id="cd02933">
    <property type="entry name" value="OYE_like_FMN"/>
    <property type="match status" value="1"/>
</dbReference>
<dbReference type="RefSeq" id="WP_169043896.1">
    <property type="nucleotide sequence ID" value="NZ_JABBYB010000002.1"/>
</dbReference>
<dbReference type="Proteomes" id="UP000549590">
    <property type="component" value="Unassembled WGS sequence"/>
</dbReference>